<feature type="compositionally biased region" description="Polar residues" evidence="1">
    <location>
        <begin position="236"/>
        <end position="250"/>
    </location>
</feature>
<feature type="region of interest" description="Disordered" evidence="1">
    <location>
        <begin position="235"/>
        <end position="292"/>
    </location>
</feature>
<protein>
    <submittedName>
        <fullName evidence="2">Uncharacterized protein</fullName>
    </submittedName>
</protein>
<proteinExistence type="predicted"/>
<evidence type="ECO:0000313" key="2">
    <source>
        <dbReference type="EMBL" id="KAK9267560.1"/>
    </source>
</evidence>
<sequence>MQPDREGGRMDDDMQQQQDRRLKASLSLATSARPVEGTGHKVELSGTSPSAVAAARENAPKPRIPARIRTRGLSPPPPPAAPMQQQAQQIVSTTATPALITSPALRKNEPTNLATLSAPPQSIAPMNSYYSGGGFLSSLAAIQSLNPPQGFNQSINVGGGGNFGGGSSNMALLQGFNVPTFSSQQHHQQIQQGEFYQMGTRDNKNIEVPLYPSHQEALIPPSRTASSHQADWHQGFINSTTNPTPSNPGLWSSIGGGGSSSSTTTSNNKSNAAGSSMNPYLWPDLPGYGPPP</sequence>
<feature type="compositionally biased region" description="Low complexity" evidence="1">
    <location>
        <begin position="260"/>
        <end position="276"/>
    </location>
</feature>
<name>A0AAP0N9E9_LIQFO</name>
<evidence type="ECO:0000256" key="1">
    <source>
        <dbReference type="SAM" id="MobiDB-lite"/>
    </source>
</evidence>
<keyword evidence="3" id="KW-1185">Reference proteome</keyword>
<organism evidence="2 3">
    <name type="scientific">Liquidambar formosana</name>
    <name type="common">Formosan gum</name>
    <dbReference type="NCBI Taxonomy" id="63359"/>
    <lineage>
        <taxon>Eukaryota</taxon>
        <taxon>Viridiplantae</taxon>
        <taxon>Streptophyta</taxon>
        <taxon>Embryophyta</taxon>
        <taxon>Tracheophyta</taxon>
        <taxon>Spermatophyta</taxon>
        <taxon>Magnoliopsida</taxon>
        <taxon>eudicotyledons</taxon>
        <taxon>Gunneridae</taxon>
        <taxon>Pentapetalae</taxon>
        <taxon>Saxifragales</taxon>
        <taxon>Altingiaceae</taxon>
        <taxon>Liquidambar</taxon>
    </lineage>
</organism>
<evidence type="ECO:0000313" key="3">
    <source>
        <dbReference type="Proteomes" id="UP001415857"/>
    </source>
</evidence>
<dbReference type="EMBL" id="JBBPBK010000016">
    <property type="protein sequence ID" value="KAK9267560.1"/>
    <property type="molecule type" value="Genomic_DNA"/>
</dbReference>
<gene>
    <name evidence="2" type="ORF">L1049_009988</name>
</gene>
<feature type="compositionally biased region" description="Basic and acidic residues" evidence="1">
    <location>
        <begin position="1"/>
        <end position="22"/>
    </location>
</feature>
<dbReference type="AlphaFoldDB" id="A0AAP0N9E9"/>
<reference evidence="2 3" key="1">
    <citation type="journal article" date="2024" name="Plant J.">
        <title>Genome sequences and population genomics reveal climatic adaptation and genomic divergence between two closely related sweetgum species.</title>
        <authorList>
            <person name="Xu W.Q."/>
            <person name="Ren C.Q."/>
            <person name="Zhang X.Y."/>
            <person name="Comes H.P."/>
            <person name="Liu X.H."/>
            <person name="Li Y.G."/>
            <person name="Kettle C.J."/>
            <person name="Jalonen R."/>
            <person name="Gaisberger H."/>
            <person name="Ma Y.Z."/>
            <person name="Qiu Y.X."/>
        </authorList>
    </citation>
    <scope>NUCLEOTIDE SEQUENCE [LARGE SCALE GENOMIC DNA]</scope>
    <source>
        <strain evidence="2">Hangzhou</strain>
    </source>
</reference>
<comment type="caution">
    <text evidence="2">The sequence shown here is derived from an EMBL/GenBank/DDBJ whole genome shotgun (WGS) entry which is preliminary data.</text>
</comment>
<accession>A0AAP0N9E9</accession>
<dbReference type="Proteomes" id="UP001415857">
    <property type="component" value="Unassembled WGS sequence"/>
</dbReference>
<feature type="region of interest" description="Disordered" evidence="1">
    <location>
        <begin position="1"/>
        <end position="68"/>
    </location>
</feature>